<organism evidence="3 4">
    <name type="scientific">Neomicrococcus aestuarii</name>
    <dbReference type="NCBI Taxonomy" id="556325"/>
    <lineage>
        <taxon>Bacteria</taxon>
        <taxon>Bacillati</taxon>
        <taxon>Actinomycetota</taxon>
        <taxon>Actinomycetes</taxon>
        <taxon>Micrococcales</taxon>
        <taxon>Micrococcaceae</taxon>
        <taxon>Neomicrococcus</taxon>
    </lineage>
</organism>
<reference evidence="3 4" key="1">
    <citation type="submission" date="2020-08" db="EMBL/GenBank/DDBJ databases">
        <title>Sequencing the genomes of 1000 actinobacteria strains.</title>
        <authorList>
            <person name="Klenk H.-P."/>
        </authorList>
    </citation>
    <scope>NUCLEOTIDE SEQUENCE [LARGE SCALE GENOMIC DNA]</scope>
    <source>
        <strain evidence="3 4">DSM 105783</strain>
    </source>
</reference>
<feature type="compositionally biased region" description="Basic and acidic residues" evidence="1">
    <location>
        <begin position="10"/>
        <end position="20"/>
    </location>
</feature>
<feature type="compositionally biased region" description="Acidic residues" evidence="1">
    <location>
        <begin position="199"/>
        <end position="214"/>
    </location>
</feature>
<name>A0A7W8TU36_9MICC</name>
<feature type="region of interest" description="Disordered" evidence="1">
    <location>
        <begin position="197"/>
        <end position="275"/>
    </location>
</feature>
<proteinExistence type="predicted"/>
<keyword evidence="2" id="KW-1133">Transmembrane helix</keyword>
<dbReference type="RefSeq" id="WP_183663888.1">
    <property type="nucleotide sequence ID" value="NZ_BAAARH010000003.1"/>
</dbReference>
<keyword evidence="2" id="KW-0812">Transmembrane</keyword>
<dbReference type="AlphaFoldDB" id="A0A7W8TU36"/>
<sequence>MSGENPQPLTRRELRERRQAAEAARARGGALPETSTTAPAAPLVERAESVESDSKTPAAVAAAADVSESTDAVAADTSDSVGPITRRQRRIEAAKKPRSAAKSSHSATADGTKDVDTSHVDLSKLKQGGPVTGRMYKIREKARDTENFVAANDEDVHDADPQATPDQAQKDLFNTGLNSPDTRSVHVVMPQPAQRNFASEDEADLAAAEAEEEFGASKARFESRAEVRKRQLKPVRKDVSPSQSARARMAAAAGSSATGSSTPSARNSGTPEPFQASLAQGLEPLGFMDGGGARARRQFVISVAALSVGLLTFIVGLTMILTR</sequence>
<evidence type="ECO:0000256" key="2">
    <source>
        <dbReference type="SAM" id="Phobius"/>
    </source>
</evidence>
<evidence type="ECO:0000313" key="3">
    <source>
        <dbReference type="EMBL" id="MBB5512053.1"/>
    </source>
</evidence>
<keyword evidence="2" id="KW-0472">Membrane</keyword>
<dbReference type="EMBL" id="JACHDR010000001">
    <property type="protein sequence ID" value="MBB5512053.1"/>
    <property type="molecule type" value="Genomic_DNA"/>
</dbReference>
<evidence type="ECO:0000313" key="4">
    <source>
        <dbReference type="Proteomes" id="UP000580797"/>
    </source>
</evidence>
<feature type="compositionally biased region" description="Low complexity" evidence="1">
    <location>
        <begin position="58"/>
        <end position="76"/>
    </location>
</feature>
<feature type="transmembrane region" description="Helical" evidence="2">
    <location>
        <begin position="299"/>
        <end position="321"/>
    </location>
</feature>
<feature type="compositionally biased region" description="Basic and acidic residues" evidence="1">
    <location>
        <begin position="45"/>
        <end position="54"/>
    </location>
</feature>
<feature type="compositionally biased region" description="Low complexity" evidence="1">
    <location>
        <begin position="240"/>
        <end position="265"/>
    </location>
</feature>
<feature type="region of interest" description="Disordered" evidence="1">
    <location>
        <begin position="1"/>
        <end position="118"/>
    </location>
</feature>
<protein>
    <submittedName>
        <fullName evidence="3">Uncharacterized protein</fullName>
    </submittedName>
</protein>
<feature type="compositionally biased region" description="Low complexity" evidence="1">
    <location>
        <begin position="21"/>
        <end position="31"/>
    </location>
</feature>
<comment type="caution">
    <text evidence="3">The sequence shown here is derived from an EMBL/GenBank/DDBJ whole genome shotgun (WGS) entry which is preliminary data.</text>
</comment>
<dbReference type="Proteomes" id="UP000580797">
    <property type="component" value="Unassembled WGS sequence"/>
</dbReference>
<gene>
    <name evidence="3" type="ORF">HD598_000740</name>
</gene>
<accession>A0A7W8TU36</accession>
<evidence type="ECO:0000256" key="1">
    <source>
        <dbReference type="SAM" id="MobiDB-lite"/>
    </source>
</evidence>
<feature type="compositionally biased region" description="Basic and acidic residues" evidence="1">
    <location>
        <begin position="219"/>
        <end position="239"/>
    </location>
</feature>